<evidence type="ECO:0000313" key="7">
    <source>
        <dbReference type="Proteomes" id="UP001156672"/>
    </source>
</evidence>
<dbReference type="SUPFAM" id="SSF46785">
    <property type="entry name" value="Winged helix' DNA-binding domain"/>
    <property type="match status" value="2"/>
</dbReference>
<dbReference type="InterPro" id="IPR005119">
    <property type="entry name" value="LysR_subst-bd"/>
</dbReference>
<dbReference type="PRINTS" id="PR00039">
    <property type="entry name" value="HTHLYSR"/>
</dbReference>
<evidence type="ECO:0000259" key="5">
    <source>
        <dbReference type="PROSITE" id="PS50931"/>
    </source>
</evidence>
<dbReference type="Gene3D" id="3.40.190.10">
    <property type="entry name" value="Periplasmic binding protein-like II"/>
    <property type="match status" value="2"/>
</dbReference>
<evidence type="ECO:0000256" key="2">
    <source>
        <dbReference type="ARBA" id="ARBA00023015"/>
    </source>
</evidence>
<dbReference type="SUPFAM" id="SSF53850">
    <property type="entry name" value="Periplasmic binding protein-like II"/>
    <property type="match status" value="1"/>
</dbReference>
<dbReference type="Gene3D" id="1.10.10.10">
    <property type="entry name" value="Winged helix-like DNA-binding domain superfamily/Winged helix DNA-binding domain"/>
    <property type="match status" value="2"/>
</dbReference>
<accession>A0ABQ5X2D5</accession>
<feature type="domain" description="HTH lysR-type" evidence="5">
    <location>
        <begin position="110"/>
        <end position="167"/>
    </location>
</feature>
<evidence type="ECO:0000256" key="4">
    <source>
        <dbReference type="ARBA" id="ARBA00023163"/>
    </source>
</evidence>
<dbReference type="PANTHER" id="PTHR30346:SF28">
    <property type="entry name" value="HTH-TYPE TRANSCRIPTIONAL REGULATOR CYNR"/>
    <property type="match status" value="1"/>
</dbReference>
<evidence type="ECO:0000256" key="1">
    <source>
        <dbReference type="ARBA" id="ARBA00009437"/>
    </source>
</evidence>
<dbReference type="Pfam" id="PF03466">
    <property type="entry name" value="LysR_substrate"/>
    <property type="match status" value="1"/>
</dbReference>
<keyword evidence="2" id="KW-0805">Transcription regulation</keyword>
<dbReference type="InterPro" id="IPR036388">
    <property type="entry name" value="WH-like_DNA-bd_sf"/>
</dbReference>
<keyword evidence="3" id="KW-0238">DNA-binding</keyword>
<name>A0ABQ5X2D5_9PROT</name>
<dbReference type="EMBL" id="BSNW01000017">
    <property type="protein sequence ID" value="GLQ69437.1"/>
    <property type="molecule type" value="Genomic_DNA"/>
</dbReference>
<proteinExistence type="inferred from homology"/>
<protein>
    <recommendedName>
        <fullName evidence="5">HTH lysR-type domain-containing protein</fullName>
    </recommendedName>
</protein>
<dbReference type="PROSITE" id="PS50931">
    <property type="entry name" value="HTH_LYSR"/>
    <property type="match status" value="2"/>
</dbReference>
<dbReference type="CDD" id="cd05466">
    <property type="entry name" value="PBP2_LTTR_substrate"/>
    <property type="match status" value="1"/>
</dbReference>
<gene>
    <name evidence="6" type="ORF">GCM10007866_18880</name>
</gene>
<organism evidence="6 7">
    <name type="scientific">Gluconobacter albidus</name>
    <dbReference type="NCBI Taxonomy" id="318683"/>
    <lineage>
        <taxon>Bacteria</taxon>
        <taxon>Pseudomonadati</taxon>
        <taxon>Pseudomonadota</taxon>
        <taxon>Alphaproteobacteria</taxon>
        <taxon>Acetobacterales</taxon>
        <taxon>Acetobacteraceae</taxon>
        <taxon>Gluconobacter</taxon>
    </lineage>
</organism>
<dbReference type="PANTHER" id="PTHR30346">
    <property type="entry name" value="TRANSCRIPTIONAL DUAL REGULATOR HCAR-RELATED"/>
    <property type="match status" value="1"/>
</dbReference>
<dbReference type="Proteomes" id="UP001156672">
    <property type="component" value="Unassembled WGS sequence"/>
</dbReference>
<keyword evidence="4" id="KW-0804">Transcription</keyword>
<dbReference type="InterPro" id="IPR036390">
    <property type="entry name" value="WH_DNA-bd_sf"/>
</dbReference>
<evidence type="ECO:0000313" key="6">
    <source>
        <dbReference type="EMBL" id="GLQ69437.1"/>
    </source>
</evidence>
<comment type="caution">
    <text evidence="6">The sequence shown here is derived from an EMBL/GenBank/DDBJ whole genome shotgun (WGS) entry which is preliminary data.</text>
</comment>
<keyword evidence="7" id="KW-1185">Reference proteome</keyword>
<evidence type="ECO:0000256" key="3">
    <source>
        <dbReference type="ARBA" id="ARBA00023125"/>
    </source>
</evidence>
<dbReference type="InterPro" id="IPR000847">
    <property type="entry name" value="LysR_HTH_N"/>
</dbReference>
<reference evidence="7" key="1">
    <citation type="journal article" date="2019" name="Int. J. Syst. Evol. Microbiol.">
        <title>The Global Catalogue of Microorganisms (GCM) 10K type strain sequencing project: providing services to taxonomists for standard genome sequencing and annotation.</title>
        <authorList>
            <consortium name="The Broad Institute Genomics Platform"/>
            <consortium name="The Broad Institute Genome Sequencing Center for Infectious Disease"/>
            <person name="Wu L."/>
            <person name="Ma J."/>
        </authorList>
    </citation>
    <scope>NUCLEOTIDE SEQUENCE [LARGE SCALE GENOMIC DNA]</scope>
    <source>
        <strain evidence="7">NBRC 3250</strain>
    </source>
</reference>
<sequence length="407" mass="45145">MELPALTYFVALIDVGSPAKAAEALGVSSSTVNHAVQGLEQSMEFPLLLRTSKRRYPEAVPTACGQSLYRSALSLLYWGVELVSPPQDAPEKSVISLSLTDLRMLLQTGLTLRMIGYFLTVCEVGSVAKAARKLSISQPTLSRQIQKLETILNRKLLIRSPFGMQLTPEAQLLLEGCQRADQTYRSIMRDENFSYFRQFRTLRLASMMPSSSDSSLTLTLARLVRLWRERRYQPALTVSTLAAPTMVEGLLEDTYDVGLTDLLDVPPTLDHVDLEISDLHLVFARGHTLNGVTLSSLIEGGTLAIPAFGTGLRRLTDQFLEHAGLVPASVFETQSISLMLRLVIDGTCCAIMPAGSFRPQDVDSLPLPSRYRMITRLIWKKTHSNPASIERLKSCLLENRRHRKSAA</sequence>
<dbReference type="Pfam" id="PF00126">
    <property type="entry name" value="HTH_1"/>
    <property type="match status" value="2"/>
</dbReference>
<dbReference type="RefSeq" id="WP_082790675.1">
    <property type="nucleotide sequence ID" value="NZ_BEWL01000010.1"/>
</dbReference>
<feature type="domain" description="HTH lysR-type" evidence="5">
    <location>
        <begin position="1"/>
        <end position="62"/>
    </location>
</feature>
<comment type="similarity">
    <text evidence="1">Belongs to the LysR transcriptional regulatory family.</text>
</comment>